<dbReference type="EMBL" id="CP003746">
    <property type="protein sequence ID" value="AFU99891.1"/>
    <property type="molecule type" value="Genomic_DNA"/>
</dbReference>
<accession>K4KLJ0</accession>
<reference evidence="1 2" key="1">
    <citation type="journal article" date="2013" name="Genome Announc.">
        <title>Complete genome sequence of Simiduia agarivorans SA1(T), a marine bacterium able to degrade a variety of polysaccharides.</title>
        <authorList>
            <person name="Lin S.Y."/>
            <person name="Shieh W.Y."/>
            <person name="Chen J.S."/>
            <person name="Tang S.L."/>
        </authorList>
    </citation>
    <scope>NUCLEOTIDE SEQUENCE [LARGE SCALE GENOMIC DNA]</scope>
    <source>
        <strain evidence="2">DSM 21679 / JCM 13881 / BCRC 17597 / SA1</strain>
    </source>
</reference>
<dbReference type="AlphaFoldDB" id="K4KLJ0"/>
<organism evidence="1 2">
    <name type="scientific">Simiduia agarivorans (strain DSM 21679 / JCM 13881 / BCRC 17597 / SA1)</name>
    <dbReference type="NCBI Taxonomy" id="1117647"/>
    <lineage>
        <taxon>Bacteria</taxon>
        <taxon>Pseudomonadati</taxon>
        <taxon>Pseudomonadota</taxon>
        <taxon>Gammaproteobacteria</taxon>
        <taxon>Cellvibrionales</taxon>
        <taxon>Cellvibrionaceae</taxon>
        <taxon>Simiduia</taxon>
    </lineage>
</organism>
<gene>
    <name evidence="1" type="ordered locus">M5M_13765</name>
</gene>
<keyword evidence="2" id="KW-1185">Reference proteome</keyword>
<name>K4KLJ0_SIMAS</name>
<dbReference type="RefSeq" id="WP_015048053.1">
    <property type="nucleotide sequence ID" value="NC_018868.3"/>
</dbReference>
<dbReference type="KEGG" id="saga:M5M_13765"/>
<dbReference type="STRING" id="1117647.M5M_13765"/>
<dbReference type="eggNOG" id="COG4520">
    <property type="taxonomic scope" value="Bacteria"/>
</dbReference>
<protein>
    <submittedName>
        <fullName evidence="1">Uncharacterized protein</fullName>
    </submittedName>
</protein>
<dbReference type="HOGENOM" id="CLU_930334_0_0_6"/>
<sequence>MATRESTSNAARWFVGASLFSLSAALVYFSLQLAAVVTAVDKLLPMVPQLLAQSDDWREEVNRGISLAETQTPVALETFDQTQRWLEMQTPELLQEVAAIRVLVDTQLPPLVAQVDQLQQQLPALLQESAALREALPGILAESAAIRASVPPILAESAALRSDVPLMLAQAGQLADKAGEAGRKATQGAVTGVLRMPFDMLLGAGDLLFGGKKLSDEEVSALTAAGARLLADGAAAGDREAFSAASGLTGSLTIKEKINNQCWRITAYGGHPGKPPTSSDFKACLNDAGEWDFSLWDKK</sequence>
<proteinExistence type="predicted"/>
<dbReference type="Proteomes" id="UP000000466">
    <property type="component" value="Chromosome"/>
</dbReference>
<evidence type="ECO:0000313" key="2">
    <source>
        <dbReference type="Proteomes" id="UP000000466"/>
    </source>
</evidence>
<evidence type="ECO:0000313" key="1">
    <source>
        <dbReference type="EMBL" id="AFU99891.1"/>
    </source>
</evidence>